<protein>
    <submittedName>
        <fullName evidence="1">Uncharacterized protein</fullName>
    </submittedName>
</protein>
<name>A0A2Y9A3A1_9MICO</name>
<reference evidence="1 2" key="1">
    <citation type="submission" date="2016-10" db="EMBL/GenBank/DDBJ databases">
        <authorList>
            <person name="Cai Z."/>
        </authorList>
    </citation>
    <scope>NUCLEOTIDE SEQUENCE [LARGE SCALE GENOMIC DNA]</scope>
    <source>
        <strain evidence="1 2">CGMCC 1.10826</strain>
    </source>
</reference>
<dbReference type="Proteomes" id="UP000250222">
    <property type="component" value="Unassembled WGS sequence"/>
</dbReference>
<evidence type="ECO:0000313" key="2">
    <source>
        <dbReference type="Proteomes" id="UP000250222"/>
    </source>
</evidence>
<dbReference type="AlphaFoldDB" id="A0A2Y9A3A1"/>
<keyword evidence="2" id="KW-1185">Reference proteome</keyword>
<evidence type="ECO:0000313" key="1">
    <source>
        <dbReference type="EMBL" id="SSA36657.1"/>
    </source>
</evidence>
<proteinExistence type="predicted"/>
<dbReference type="EMBL" id="UETB01000001">
    <property type="protein sequence ID" value="SSA36657.1"/>
    <property type="molecule type" value="Genomic_DNA"/>
</dbReference>
<gene>
    <name evidence="1" type="ORF">SAMN05216184_101319</name>
</gene>
<organism evidence="1 2">
    <name type="scientific">Georgenia satyanarayanai</name>
    <dbReference type="NCBI Taxonomy" id="860221"/>
    <lineage>
        <taxon>Bacteria</taxon>
        <taxon>Bacillati</taxon>
        <taxon>Actinomycetota</taxon>
        <taxon>Actinomycetes</taxon>
        <taxon>Micrococcales</taxon>
        <taxon>Bogoriellaceae</taxon>
        <taxon>Georgenia</taxon>
    </lineage>
</organism>
<accession>A0A2Y9A3A1</accession>
<sequence length="115" mass="13115">MSGSREVGYTTRDTGCNRDVSKEHPCFQVPFDGSDRQVCTGHESKSPIDHQDFGMLQACLLPNMVVVPVHGGPRHRPAQQLRCSPLHNDIHHKRYRYLPLGRSAERLNERRTWGP</sequence>